<keyword evidence="2" id="KW-1185">Reference proteome</keyword>
<organism evidence="1 2">
    <name type="scientific">Cynara cardunculus var. scolymus</name>
    <name type="common">Globe artichoke</name>
    <name type="synonym">Cynara scolymus</name>
    <dbReference type="NCBI Taxonomy" id="59895"/>
    <lineage>
        <taxon>Eukaryota</taxon>
        <taxon>Viridiplantae</taxon>
        <taxon>Streptophyta</taxon>
        <taxon>Embryophyta</taxon>
        <taxon>Tracheophyta</taxon>
        <taxon>Spermatophyta</taxon>
        <taxon>Magnoliopsida</taxon>
        <taxon>eudicotyledons</taxon>
        <taxon>Gunneridae</taxon>
        <taxon>Pentapetalae</taxon>
        <taxon>asterids</taxon>
        <taxon>campanulids</taxon>
        <taxon>Asterales</taxon>
        <taxon>Asteraceae</taxon>
        <taxon>Carduoideae</taxon>
        <taxon>Cardueae</taxon>
        <taxon>Carduinae</taxon>
        <taxon>Cynara</taxon>
    </lineage>
</organism>
<name>A0A103XB78_CYNCS</name>
<reference evidence="1 2" key="1">
    <citation type="journal article" date="2016" name="Sci. Rep.">
        <title>The genome sequence of the outbreeding globe artichoke constructed de novo incorporating a phase-aware low-pass sequencing strategy of F1 progeny.</title>
        <authorList>
            <person name="Scaglione D."/>
            <person name="Reyes-Chin-Wo S."/>
            <person name="Acquadro A."/>
            <person name="Froenicke L."/>
            <person name="Portis E."/>
            <person name="Beitel C."/>
            <person name="Tirone M."/>
            <person name="Mauro R."/>
            <person name="Lo Monaco A."/>
            <person name="Mauromicale G."/>
            <person name="Faccioli P."/>
            <person name="Cattivelli L."/>
            <person name="Rieseberg L."/>
            <person name="Michelmore R."/>
            <person name="Lanteri S."/>
        </authorList>
    </citation>
    <scope>NUCLEOTIDE SEQUENCE [LARGE SCALE GENOMIC DNA]</scope>
    <source>
        <strain evidence="1">2C</strain>
    </source>
</reference>
<sequence length="88" mass="9649">MLKSVNGILVPVYYKPLLPMSSSNKGSNYIYCFSKGACCLLPSLWQTACYRCTPDVATYLMLGNYLMKCLEGIALPGTPSSKAMSNHE</sequence>
<evidence type="ECO:0000313" key="1">
    <source>
        <dbReference type="EMBL" id="KVH87513.1"/>
    </source>
</evidence>
<evidence type="ECO:0000313" key="2">
    <source>
        <dbReference type="Proteomes" id="UP000243975"/>
    </source>
</evidence>
<dbReference type="Gramene" id="KVH87513">
    <property type="protein sequence ID" value="KVH87513"/>
    <property type="gene ID" value="Ccrd_025225"/>
</dbReference>
<dbReference type="Proteomes" id="UP000243975">
    <property type="component" value="Unassembled WGS sequence"/>
</dbReference>
<protein>
    <submittedName>
        <fullName evidence="1">Uncharacterized protein</fullName>
    </submittedName>
</protein>
<accession>A0A103XB78</accession>
<dbReference type="AlphaFoldDB" id="A0A103XB78"/>
<proteinExistence type="predicted"/>
<dbReference type="EMBL" id="LEKV01006116">
    <property type="protein sequence ID" value="KVH87513.1"/>
    <property type="molecule type" value="Genomic_DNA"/>
</dbReference>
<gene>
    <name evidence="1" type="ORF">Ccrd_025225</name>
</gene>
<comment type="caution">
    <text evidence="1">The sequence shown here is derived from an EMBL/GenBank/DDBJ whole genome shotgun (WGS) entry which is preliminary data.</text>
</comment>